<dbReference type="EMBL" id="BMPD01000011">
    <property type="protein sequence ID" value="GGK83796.1"/>
    <property type="molecule type" value="Genomic_DNA"/>
</dbReference>
<dbReference type="InterPro" id="IPR027417">
    <property type="entry name" value="P-loop_NTPase"/>
</dbReference>
<dbReference type="PANTHER" id="PTHR42788:SF13">
    <property type="entry name" value="ALIPHATIC SULFONATES IMPORT ATP-BINDING PROTEIN SSUB"/>
    <property type="match status" value="1"/>
</dbReference>
<dbReference type="InterPro" id="IPR050166">
    <property type="entry name" value="ABC_transporter_ATP-bind"/>
</dbReference>
<reference evidence="2" key="1">
    <citation type="journal article" date="2014" name="Int. J. Syst. Evol. Microbiol.">
        <title>Complete genome sequence of Corynebacterium casei LMG S-19264T (=DSM 44701T), isolated from a smear-ripened cheese.</title>
        <authorList>
            <consortium name="US DOE Joint Genome Institute (JGI-PGF)"/>
            <person name="Walter F."/>
            <person name="Albersmeier A."/>
            <person name="Kalinowski J."/>
            <person name="Ruckert C."/>
        </authorList>
    </citation>
    <scope>NUCLEOTIDE SEQUENCE</scope>
    <source>
        <strain evidence="2">JCM 19018</strain>
    </source>
</reference>
<protein>
    <recommendedName>
        <fullName evidence="4">ABC transporter domain-containing protein</fullName>
    </recommendedName>
</protein>
<evidence type="ECO:0008006" key="4">
    <source>
        <dbReference type="Google" id="ProtNLM"/>
    </source>
</evidence>
<keyword evidence="1" id="KW-0813">Transport</keyword>
<dbReference type="Gene3D" id="3.40.50.300">
    <property type="entry name" value="P-loop containing nucleotide triphosphate hydrolases"/>
    <property type="match status" value="1"/>
</dbReference>
<gene>
    <name evidence="2" type="ORF">GCM10009067_39880</name>
</gene>
<dbReference type="PANTHER" id="PTHR42788">
    <property type="entry name" value="TAURINE IMPORT ATP-BINDING PROTEIN-RELATED"/>
    <property type="match status" value="1"/>
</dbReference>
<evidence type="ECO:0000313" key="2">
    <source>
        <dbReference type="EMBL" id="GGK83796.1"/>
    </source>
</evidence>
<evidence type="ECO:0000313" key="3">
    <source>
        <dbReference type="Proteomes" id="UP000614221"/>
    </source>
</evidence>
<accession>A0A830F4J6</accession>
<reference evidence="2" key="2">
    <citation type="submission" date="2020-09" db="EMBL/GenBank/DDBJ databases">
        <authorList>
            <person name="Sun Q."/>
            <person name="Ohkuma M."/>
        </authorList>
    </citation>
    <scope>NUCLEOTIDE SEQUENCE</scope>
    <source>
        <strain evidence="2">JCM 19018</strain>
    </source>
</reference>
<dbReference type="Proteomes" id="UP000614221">
    <property type="component" value="Unassembled WGS sequence"/>
</dbReference>
<comment type="caution">
    <text evidence="2">The sequence shown here is derived from an EMBL/GenBank/DDBJ whole genome shotgun (WGS) entry which is preliminary data.</text>
</comment>
<evidence type="ECO:0000256" key="1">
    <source>
        <dbReference type="ARBA" id="ARBA00022448"/>
    </source>
</evidence>
<sequence>MILLCSELSSAQWEGSVGTSCPVSTPLYIQLLDEPFESVDMRTRRQLQRELPEIWRDTNKTVLFATHDIEESVTLSNRVVVMSGTSGRVRVTVSVAGSRPRNRSAQWFVGQVETLFERINSNT</sequence>
<name>A0A830F4J6_9EURY</name>
<proteinExistence type="predicted"/>
<organism evidence="2 3">
    <name type="scientific">Haloarcula sebkhae</name>
    <dbReference type="NCBI Taxonomy" id="932660"/>
    <lineage>
        <taxon>Archaea</taxon>
        <taxon>Methanobacteriati</taxon>
        <taxon>Methanobacteriota</taxon>
        <taxon>Stenosarchaea group</taxon>
        <taxon>Halobacteria</taxon>
        <taxon>Halobacteriales</taxon>
        <taxon>Haloarculaceae</taxon>
        <taxon>Haloarcula</taxon>
    </lineage>
</organism>
<dbReference type="AlphaFoldDB" id="A0A830F4J6"/>
<dbReference type="SUPFAM" id="SSF52540">
    <property type="entry name" value="P-loop containing nucleoside triphosphate hydrolases"/>
    <property type="match status" value="1"/>
</dbReference>